<dbReference type="Pfam" id="PF00565">
    <property type="entry name" value="SNase"/>
    <property type="match status" value="1"/>
</dbReference>
<evidence type="ECO:0000313" key="3">
    <source>
        <dbReference type="Proteomes" id="UP001595583"/>
    </source>
</evidence>
<dbReference type="InterPro" id="IPR016071">
    <property type="entry name" value="Staphylococal_nuclease_OB-fold"/>
</dbReference>
<gene>
    <name evidence="2" type="ORF">ACFOHJ_14700</name>
</gene>
<dbReference type="EMBL" id="JBHRTK010000013">
    <property type="protein sequence ID" value="MFC3207470.1"/>
    <property type="molecule type" value="Genomic_DNA"/>
</dbReference>
<name>A0ABV7KBF3_9HYPH</name>
<dbReference type="RefSeq" id="WP_378221735.1">
    <property type="nucleotide sequence ID" value="NZ_JBHRTK010000013.1"/>
</dbReference>
<evidence type="ECO:0000313" key="2">
    <source>
        <dbReference type="EMBL" id="MFC3207470.1"/>
    </source>
</evidence>
<dbReference type="Proteomes" id="UP001595583">
    <property type="component" value="Unassembled WGS sequence"/>
</dbReference>
<comment type="caution">
    <text evidence="2">The sequence shown here is derived from an EMBL/GenBank/DDBJ whole genome shotgun (WGS) entry which is preliminary data.</text>
</comment>
<keyword evidence="3" id="KW-1185">Reference proteome</keyword>
<organism evidence="2 3">
    <name type="scientific">Aquamicrobium soli</name>
    <dbReference type="NCBI Taxonomy" id="1811518"/>
    <lineage>
        <taxon>Bacteria</taxon>
        <taxon>Pseudomonadati</taxon>
        <taxon>Pseudomonadota</taxon>
        <taxon>Alphaproteobacteria</taxon>
        <taxon>Hyphomicrobiales</taxon>
        <taxon>Phyllobacteriaceae</taxon>
        <taxon>Aquamicrobium</taxon>
    </lineage>
</organism>
<protein>
    <submittedName>
        <fullName evidence="2">Thermonuclease family protein</fullName>
    </submittedName>
</protein>
<reference evidence="3" key="1">
    <citation type="journal article" date="2019" name="Int. J. Syst. Evol. Microbiol.">
        <title>The Global Catalogue of Microorganisms (GCM) 10K type strain sequencing project: providing services to taxonomists for standard genome sequencing and annotation.</title>
        <authorList>
            <consortium name="The Broad Institute Genomics Platform"/>
            <consortium name="The Broad Institute Genome Sequencing Center for Infectious Disease"/>
            <person name="Wu L."/>
            <person name="Ma J."/>
        </authorList>
    </citation>
    <scope>NUCLEOTIDE SEQUENCE [LARGE SCALE GENOMIC DNA]</scope>
    <source>
        <strain evidence="3">KCTC 52165</strain>
    </source>
</reference>
<feature type="domain" description="TNase-like" evidence="1">
    <location>
        <begin position="63"/>
        <end position="173"/>
    </location>
</feature>
<dbReference type="PANTHER" id="PTHR12302:SF26">
    <property type="entry name" value="BLR1266 PROTEIN"/>
    <property type="match status" value="1"/>
</dbReference>
<dbReference type="PROSITE" id="PS50830">
    <property type="entry name" value="TNASE_3"/>
    <property type="match status" value="1"/>
</dbReference>
<proteinExistence type="predicted"/>
<evidence type="ECO:0000259" key="1">
    <source>
        <dbReference type="PROSITE" id="PS50830"/>
    </source>
</evidence>
<sequence length="231" mass="25235">MIKRLFFHASSGPRGRRGAPRRRRPGRRLLDYALTLVLLAVLVAVAARLDRREPVESQGRPTVNDGDSLTFGSLRVRLVGIDAPEYGQACRLEGADYACGKRSREALVKAIGGQEVSCSGSEHDRYGRLLAVCTAGSLDLNRAQVEAGWAVSYGDYRAEEAKARAAGAGIWAGGFERPQDWRRDHGTATETGEGDLLAQTGDWLRQTLRFWAQATYSLLMDLAMDPGGNDK</sequence>
<dbReference type="Gene3D" id="2.40.50.90">
    <property type="match status" value="1"/>
</dbReference>
<dbReference type="SUPFAM" id="SSF50199">
    <property type="entry name" value="Staphylococcal nuclease"/>
    <property type="match status" value="1"/>
</dbReference>
<dbReference type="PANTHER" id="PTHR12302">
    <property type="entry name" value="EBNA2 BINDING PROTEIN P100"/>
    <property type="match status" value="1"/>
</dbReference>
<accession>A0ABV7KBF3</accession>
<dbReference type="SMART" id="SM00318">
    <property type="entry name" value="SNc"/>
    <property type="match status" value="1"/>
</dbReference>
<dbReference type="InterPro" id="IPR035437">
    <property type="entry name" value="SNase_OB-fold_sf"/>
</dbReference>